<keyword evidence="1" id="KW-0732">Signal</keyword>
<organism evidence="2 3">
    <name type="scientific">Apiospora saccharicola</name>
    <dbReference type="NCBI Taxonomy" id="335842"/>
    <lineage>
        <taxon>Eukaryota</taxon>
        <taxon>Fungi</taxon>
        <taxon>Dikarya</taxon>
        <taxon>Ascomycota</taxon>
        <taxon>Pezizomycotina</taxon>
        <taxon>Sordariomycetes</taxon>
        <taxon>Xylariomycetidae</taxon>
        <taxon>Amphisphaeriales</taxon>
        <taxon>Apiosporaceae</taxon>
        <taxon>Apiospora</taxon>
    </lineage>
</organism>
<evidence type="ECO:0000256" key="1">
    <source>
        <dbReference type="SAM" id="SignalP"/>
    </source>
</evidence>
<gene>
    <name evidence="2" type="ORF">PG996_011090</name>
</gene>
<keyword evidence="3" id="KW-1185">Reference proteome</keyword>
<feature type="chain" id="PRO_5045240678" evidence="1">
    <location>
        <begin position="20"/>
        <end position="150"/>
    </location>
</feature>
<protein>
    <submittedName>
        <fullName evidence="2">Uncharacterized protein</fullName>
    </submittedName>
</protein>
<evidence type="ECO:0000313" key="3">
    <source>
        <dbReference type="Proteomes" id="UP001446871"/>
    </source>
</evidence>
<comment type="caution">
    <text evidence="2">The sequence shown here is derived from an EMBL/GenBank/DDBJ whole genome shotgun (WGS) entry which is preliminary data.</text>
</comment>
<reference evidence="2 3" key="1">
    <citation type="submission" date="2023-01" db="EMBL/GenBank/DDBJ databases">
        <title>Analysis of 21 Apiospora genomes using comparative genomics revels a genus with tremendous synthesis potential of carbohydrate active enzymes and secondary metabolites.</title>
        <authorList>
            <person name="Sorensen T."/>
        </authorList>
    </citation>
    <scope>NUCLEOTIDE SEQUENCE [LARGE SCALE GENOMIC DNA]</scope>
    <source>
        <strain evidence="2 3">CBS 83171</strain>
    </source>
</reference>
<dbReference type="EMBL" id="JAQQWM010000007">
    <property type="protein sequence ID" value="KAK8057153.1"/>
    <property type="molecule type" value="Genomic_DNA"/>
</dbReference>
<name>A0ABR1UGU6_9PEZI</name>
<proteinExistence type="predicted"/>
<evidence type="ECO:0000313" key="2">
    <source>
        <dbReference type="EMBL" id="KAK8057153.1"/>
    </source>
</evidence>
<dbReference type="Proteomes" id="UP001446871">
    <property type="component" value="Unassembled WGS sequence"/>
</dbReference>
<accession>A0ABR1UGU6</accession>
<feature type="signal peptide" evidence="1">
    <location>
        <begin position="1"/>
        <end position="19"/>
    </location>
</feature>
<sequence length="150" mass="16513">MLFIALLAIATVAAGAVLGAKDQLADLLPRVYQNTTCTETDDNRIEGASADVIDQAIKVLKNSTDQCSQDPSTTSCQSLYCKDNASVLWCNVGTQTISMQCADFAAYLWSVRHDCSHRYPNTDFTGVWGRATDDDGWYLQVQGDPINCYW</sequence>